<dbReference type="RefSeq" id="WP_188373785.1">
    <property type="nucleotide sequence ID" value="NZ_BMDQ01000001.1"/>
</dbReference>
<sequence>MIIKKIYALFFLLQFLSIQSQEKFEDYTYFNDIQGMPIYYNRNTLKPYLNGRFIEESKFFPTGKVLPEREFRLRNGRMDGIVKVYFRGKESNVMASWKDLYPNGYEEINYVLGKRGNQINYFDSDNRNILKKANYQDGKLSSNISYYKDKTIETYYPDNLNSNLRLVKTITSDNKGNKKSEISSIPNFTSIPIWSVNGLHGKSYYYHDNGNVFIEADNFNGFLVKILVYDIDGSLFNGQIELPKRLYGVLGKVKANIKDGLIDGQLLGYHEIENYKIFEVNFQNGFPNGLFKLYMSDGSIRGEANFSNGILEGEFIQYLGDNVISKINFKKNNPITITTYDRHGVVKIHYTKSNKYAQELTFYDENGVKIERISLNKTLYQPFNFMYKERVTKSLMKFFLININWINKSTFDKYNSERVIYNSKGEIIEIITNNNGIYENRYFENSKPKEGIEKSYRESGVLSNEIQYKSGYKVSRKGYHKNGEISILETYKTVGECIQENFNEKGVLVKKVFYKNNIQYELFNYVLVNDNNNSFLFHEIKKDNGKVIVKESFYNKEGDVIHTNDFKNPNWDGNYKTYGYINGEFIVLNYGTYKNLKKHGTFFVKGQEMNYKYDKLDGVAILKYKSLVLRDLYKDDQLMNRIDISAFNDANNIDEYFTTTTNLPNNQSSFIGGKCTTNIECKSGYCLNGKCSTTLTIGSKCISNFLCSSGYCLNSKCSATLVLGSKCTSNVSCNSGYCLNGKCTTTLPIGSKCISNFSCNSGYCLNRKCTNTLPLGSKCTSNVSCNTGYCLNKKCTDKHN</sequence>
<gene>
    <name evidence="2" type="ORF">GCM10011444_12030</name>
</gene>
<evidence type="ECO:0000313" key="3">
    <source>
        <dbReference type="Proteomes" id="UP000624701"/>
    </source>
</evidence>
<dbReference type="SUPFAM" id="SSF82185">
    <property type="entry name" value="Histone H3 K4-specific methyltransferase SET7/9 N-terminal domain"/>
    <property type="match status" value="1"/>
</dbReference>
<protein>
    <recommendedName>
        <fullName evidence="4">Antitoxin component YwqK of YwqJK toxin-antitoxin module</fullName>
    </recommendedName>
</protein>
<proteinExistence type="predicted"/>
<comment type="caution">
    <text evidence="2">The sequence shown here is derived from an EMBL/GenBank/DDBJ whole genome shotgun (WGS) entry which is preliminary data.</text>
</comment>
<evidence type="ECO:0000313" key="2">
    <source>
        <dbReference type="EMBL" id="GGI56894.1"/>
    </source>
</evidence>
<evidence type="ECO:0000256" key="1">
    <source>
        <dbReference type="SAM" id="SignalP"/>
    </source>
</evidence>
<keyword evidence="3" id="KW-1185">Reference proteome</keyword>
<name>A0ABQ2BWS8_9FLAO</name>
<dbReference type="EMBL" id="BMDQ01000001">
    <property type="protein sequence ID" value="GGI56894.1"/>
    <property type="molecule type" value="Genomic_DNA"/>
</dbReference>
<keyword evidence="1" id="KW-0732">Signal</keyword>
<feature type="signal peptide" evidence="1">
    <location>
        <begin position="1"/>
        <end position="20"/>
    </location>
</feature>
<accession>A0ABQ2BWS8</accession>
<feature type="chain" id="PRO_5045276076" description="Antitoxin component YwqK of YwqJK toxin-antitoxin module" evidence="1">
    <location>
        <begin position="21"/>
        <end position="800"/>
    </location>
</feature>
<evidence type="ECO:0008006" key="4">
    <source>
        <dbReference type="Google" id="ProtNLM"/>
    </source>
</evidence>
<dbReference type="Proteomes" id="UP000624701">
    <property type="component" value="Unassembled WGS sequence"/>
</dbReference>
<dbReference type="Gene3D" id="2.20.110.10">
    <property type="entry name" value="Histone H3 K4-specific methyltransferase SET7/9 N-terminal domain"/>
    <property type="match status" value="1"/>
</dbReference>
<dbReference type="Gene3D" id="3.90.930.1">
    <property type="match status" value="1"/>
</dbReference>
<reference evidence="3" key="1">
    <citation type="journal article" date="2019" name="Int. J. Syst. Evol. Microbiol.">
        <title>The Global Catalogue of Microorganisms (GCM) 10K type strain sequencing project: providing services to taxonomists for standard genome sequencing and annotation.</title>
        <authorList>
            <consortium name="The Broad Institute Genomics Platform"/>
            <consortium name="The Broad Institute Genome Sequencing Center for Infectious Disease"/>
            <person name="Wu L."/>
            <person name="Ma J."/>
        </authorList>
    </citation>
    <scope>NUCLEOTIDE SEQUENCE [LARGE SCALE GENOMIC DNA]</scope>
    <source>
        <strain evidence="3">CCM 8681</strain>
    </source>
</reference>
<organism evidence="2 3">
    <name type="scientific">Winogradskyella haliclonae</name>
    <dbReference type="NCBI Taxonomy" id="2048558"/>
    <lineage>
        <taxon>Bacteria</taxon>
        <taxon>Pseudomonadati</taxon>
        <taxon>Bacteroidota</taxon>
        <taxon>Flavobacteriia</taxon>
        <taxon>Flavobacteriales</taxon>
        <taxon>Flavobacteriaceae</taxon>
        <taxon>Winogradskyella</taxon>
    </lineage>
</organism>